<dbReference type="AlphaFoldDB" id="A0A1H8F0G8"/>
<name>A0A1H8F0G8_9SPHI</name>
<sequence>MKKLFLLLAITTLFFTSCTTFHWQIGQSTSDFFKLNKGHTGQFHLIKQSTEWTVYRTGGEQPLYFYFHYDALYQVDRGSRVPDLVIERR</sequence>
<keyword evidence="3" id="KW-1185">Reference proteome</keyword>
<feature type="chain" id="PRO_5011777645" evidence="1">
    <location>
        <begin position="23"/>
        <end position="89"/>
    </location>
</feature>
<dbReference type="PROSITE" id="PS51257">
    <property type="entry name" value="PROKAR_LIPOPROTEIN"/>
    <property type="match status" value="1"/>
</dbReference>
<reference evidence="3" key="1">
    <citation type="submission" date="2016-10" db="EMBL/GenBank/DDBJ databases">
        <authorList>
            <person name="Varghese N."/>
            <person name="Submissions S."/>
        </authorList>
    </citation>
    <scope>NUCLEOTIDE SEQUENCE [LARGE SCALE GENOMIC DNA]</scope>
    <source>
        <strain evidence="3">Gh-48</strain>
    </source>
</reference>
<accession>A0A1H8F0G8</accession>
<proteinExistence type="predicted"/>
<evidence type="ECO:0000313" key="2">
    <source>
        <dbReference type="EMBL" id="SEN25209.1"/>
    </source>
</evidence>
<protein>
    <submittedName>
        <fullName evidence="2">Uncharacterized protein</fullName>
    </submittedName>
</protein>
<gene>
    <name evidence="2" type="ORF">SAMN05192574_102913</name>
</gene>
<feature type="signal peptide" evidence="1">
    <location>
        <begin position="1"/>
        <end position="22"/>
    </location>
</feature>
<keyword evidence="1" id="KW-0732">Signal</keyword>
<dbReference type="EMBL" id="FOCL01000002">
    <property type="protein sequence ID" value="SEN25209.1"/>
    <property type="molecule type" value="Genomic_DNA"/>
</dbReference>
<evidence type="ECO:0000256" key="1">
    <source>
        <dbReference type="SAM" id="SignalP"/>
    </source>
</evidence>
<dbReference type="Proteomes" id="UP000198942">
    <property type="component" value="Unassembled WGS sequence"/>
</dbReference>
<evidence type="ECO:0000313" key="3">
    <source>
        <dbReference type="Proteomes" id="UP000198942"/>
    </source>
</evidence>
<dbReference type="STRING" id="551995.SAMN05192574_102913"/>
<organism evidence="2 3">
    <name type="scientific">Mucilaginibacter gossypiicola</name>
    <dbReference type="NCBI Taxonomy" id="551995"/>
    <lineage>
        <taxon>Bacteria</taxon>
        <taxon>Pseudomonadati</taxon>
        <taxon>Bacteroidota</taxon>
        <taxon>Sphingobacteriia</taxon>
        <taxon>Sphingobacteriales</taxon>
        <taxon>Sphingobacteriaceae</taxon>
        <taxon>Mucilaginibacter</taxon>
    </lineage>
</organism>
<dbReference type="RefSeq" id="WP_143065134.1">
    <property type="nucleotide sequence ID" value="NZ_FOCL01000002.1"/>
</dbReference>